<dbReference type="GO" id="GO:0006493">
    <property type="term" value="P:protein O-linked glycosylation"/>
    <property type="evidence" value="ECO:0007669"/>
    <property type="project" value="TreeGrafter"/>
</dbReference>
<organism evidence="12 13">
    <name type="scientific">Paragonimus skrjabini miyazakii</name>
    <dbReference type="NCBI Taxonomy" id="59628"/>
    <lineage>
        <taxon>Eukaryota</taxon>
        <taxon>Metazoa</taxon>
        <taxon>Spiralia</taxon>
        <taxon>Lophotrochozoa</taxon>
        <taxon>Platyhelminthes</taxon>
        <taxon>Trematoda</taxon>
        <taxon>Digenea</taxon>
        <taxon>Plagiorchiida</taxon>
        <taxon>Troglotremata</taxon>
        <taxon>Troglotrematidae</taxon>
        <taxon>Paragonimus</taxon>
    </lineage>
</organism>
<keyword evidence="13" id="KW-1185">Reference proteome</keyword>
<name>A0A8S9Z9G1_9TREM</name>
<evidence type="ECO:0000256" key="11">
    <source>
        <dbReference type="RuleBase" id="RU363063"/>
    </source>
</evidence>
<dbReference type="Pfam" id="PF01762">
    <property type="entry name" value="Galactosyl_T"/>
    <property type="match status" value="1"/>
</dbReference>
<evidence type="ECO:0000256" key="9">
    <source>
        <dbReference type="ARBA" id="ARBA00023136"/>
    </source>
</evidence>
<dbReference type="GO" id="GO:0008194">
    <property type="term" value="F:UDP-glycosyltransferase activity"/>
    <property type="evidence" value="ECO:0007669"/>
    <property type="project" value="TreeGrafter"/>
</dbReference>
<dbReference type="Proteomes" id="UP000822476">
    <property type="component" value="Unassembled WGS sequence"/>
</dbReference>
<reference evidence="12" key="1">
    <citation type="submission" date="2019-07" db="EMBL/GenBank/DDBJ databases">
        <title>Annotation for the trematode Paragonimus miyazaki's.</title>
        <authorList>
            <person name="Choi Y.-J."/>
        </authorList>
    </citation>
    <scope>NUCLEOTIDE SEQUENCE</scope>
    <source>
        <strain evidence="12">Japan</strain>
    </source>
</reference>
<dbReference type="OrthoDB" id="115198at2759"/>
<keyword evidence="7" id="KW-1133">Transmembrane helix</keyword>
<dbReference type="PANTHER" id="PTHR11214">
    <property type="entry name" value="BETA-1,3-N-ACETYLGLUCOSAMINYLTRANSFERASE"/>
    <property type="match status" value="1"/>
</dbReference>
<dbReference type="InterPro" id="IPR002659">
    <property type="entry name" value="Glyco_trans_31"/>
</dbReference>
<dbReference type="PANTHER" id="PTHR11214:SF349">
    <property type="entry name" value="BETA-1,3-GALACTOSYLTRANSFERASE BRN"/>
    <property type="match status" value="1"/>
</dbReference>
<dbReference type="Gene3D" id="3.90.550.50">
    <property type="match status" value="1"/>
</dbReference>
<dbReference type="InterPro" id="IPR029044">
    <property type="entry name" value="Nucleotide-diphossugar_trans"/>
</dbReference>
<keyword evidence="8 11" id="KW-0333">Golgi apparatus</keyword>
<keyword evidence="4" id="KW-0808">Transferase</keyword>
<protein>
    <recommendedName>
        <fullName evidence="11">Hexosyltransferase</fullName>
        <ecNumber evidence="11">2.4.1.-</ecNumber>
    </recommendedName>
</protein>
<evidence type="ECO:0000256" key="7">
    <source>
        <dbReference type="ARBA" id="ARBA00022989"/>
    </source>
</evidence>
<keyword evidence="10" id="KW-0325">Glycoprotein</keyword>
<evidence type="ECO:0000256" key="1">
    <source>
        <dbReference type="ARBA" id="ARBA00004323"/>
    </source>
</evidence>
<sequence>MFGEFLIWLGYFSSQNWVEDFITSKRSSTIELLKKMSFQNRDNSETADRFRRLRALIELNGRQFYGKVGHHINCSATSIEKPPFCLACFRKYNFTGTSLFSVPAETDVVKKVCLFRQGYSVLNESLPWQQRAVLINLPNLCKTPHSSPVHLLVLIKSALTHTVRRKAIRRLWANNNCWKNLTVRHVFLLGTTINQSRAQNVIQESRRFADLIQQDFLDHYYNNTLKVLFGLEWALAFCPETQWLLFVDDDMFVNPRNIIPVLQSLNLSPMTNLLLGAQRTHSEVMRNAGKWNIGEDDYPHSHYPTYVSGATTLIGAELALDLYICSRFTKILPFDDVYFGLLLNKLLHLPLHLMDIYLGDPQQLTKSILSEKLVLHNIRSQFRQKKMWDELELFMLC</sequence>
<dbReference type="AlphaFoldDB" id="A0A8S9Z9G1"/>
<evidence type="ECO:0000256" key="10">
    <source>
        <dbReference type="ARBA" id="ARBA00023180"/>
    </source>
</evidence>
<keyword evidence="6" id="KW-0735">Signal-anchor</keyword>
<accession>A0A8S9Z9G1</accession>
<keyword evidence="5" id="KW-0812">Transmembrane</keyword>
<evidence type="ECO:0000313" key="12">
    <source>
        <dbReference type="EMBL" id="KAF7262306.1"/>
    </source>
</evidence>
<evidence type="ECO:0000256" key="4">
    <source>
        <dbReference type="ARBA" id="ARBA00022679"/>
    </source>
</evidence>
<dbReference type="SUPFAM" id="SSF53448">
    <property type="entry name" value="Nucleotide-diphospho-sugar transferases"/>
    <property type="match status" value="1"/>
</dbReference>
<evidence type="ECO:0000256" key="3">
    <source>
        <dbReference type="ARBA" id="ARBA00022676"/>
    </source>
</evidence>
<dbReference type="GO" id="GO:0000139">
    <property type="term" value="C:Golgi membrane"/>
    <property type="evidence" value="ECO:0007669"/>
    <property type="project" value="UniProtKB-SubCell"/>
</dbReference>
<dbReference type="EC" id="2.4.1.-" evidence="11"/>
<comment type="caution">
    <text evidence="12">The sequence shown here is derived from an EMBL/GenBank/DDBJ whole genome shotgun (WGS) entry which is preliminary data.</text>
</comment>
<keyword evidence="3 11" id="KW-0328">Glycosyltransferase</keyword>
<evidence type="ECO:0000256" key="2">
    <source>
        <dbReference type="ARBA" id="ARBA00008661"/>
    </source>
</evidence>
<dbReference type="GO" id="GO:0016758">
    <property type="term" value="F:hexosyltransferase activity"/>
    <property type="evidence" value="ECO:0007669"/>
    <property type="project" value="InterPro"/>
</dbReference>
<evidence type="ECO:0000256" key="8">
    <source>
        <dbReference type="ARBA" id="ARBA00023034"/>
    </source>
</evidence>
<evidence type="ECO:0000256" key="6">
    <source>
        <dbReference type="ARBA" id="ARBA00022968"/>
    </source>
</evidence>
<dbReference type="FunFam" id="3.90.550.50:FF:000001">
    <property type="entry name" value="Hexosyltransferase"/>
    <property type="match status" value="1"/>
</dbReference>
<gene>
    <name evidence="12" type="ORF">EG68_00374</name>
</gene>
<evidence type="ECO:0000256" key="5">
    <source>
        <dbReference type="ARBA" id="ARBA00022692"/>
    </source>
</evidence>
<comment type="subcellular location">
    <subcellularLocation>
        <location evidence="1 11">Golgi apparatus membrane</location>
        <topology evidence="1 11">Single-pass type II membrane protein</topology>
    </subcellularLocation>
</comment>
<proteinExistence type="inferred from homology"/>
<comment type="similarity">
    <text evidence="2 11">Belongs to the glycosyltransferase 31 family.</text>
</comment>
<keyword evidence="9" id="KW-0472">Membrane</keyword>
<evidence type="ECO:0000313" key="13">
    <source>
        <dbReference type="Proteomes" id="UP000822476"/>
    </source>
</evidence>
<dbReference type="EMBL" id="JTDE01000106">
    <property type="protein sequence ID" value="KAF7262306.1"/>
    <property type="molecule type" value="Genomic_DNA"/>
</dbReference>